<dbReference type="SUPFAM" id="SSF140415">
    <property type="entry name" value="YppE-like"/>
    <property type="match status" value="1"/>
</dbReference>
<reference evidence="1 2" key="1">
    <citation type="submission" date="2019-03" db="EMBL/GenBank/DDBJ databases">
        <authorList>
            <person name="Jensen L."/>
            <person name="Storgaard J."/>
            <person name="Sulaj E."/>
            <person name="Schramm A."/>
            <person name="Marshall I.P.G."/>
        </authorList>
    </citation>
    <scope>NUCLEOTIDE SEQUENCE [LARGE SCALE GENOMIC DNA]</scope>
    <source>
        <strain evidence="1 2">2017H2G3</strain>
    </source>
</reference>
<dbReference type="Gene3D" id="1.20.120.440">
    <property type="entry name" value="YppE-like"/>
    <property type="match status" value="1"/>
</dbReference>
<comment type="caution">
    <text evidence="1">The sequence shown here is derived from an EMBL/GenBank/DDBJ whole genome shotgun (WGS) entry which is preliminary data.</text>
</comment>
<organism evidence="1 2">
    <name type="scientific">Cytobacillus praedii</name>
    <dbReference type="NCBI Taxonomy" id="1742358"/>
    <lineage>
        <taxon>Bacteria</taxon>
        <taxon>Bacillati</taxon>
        <taxon>Bacillota</taxon>
        <taxon>Bacilli</taxon>
        <taxon>Bacillales</taxon>
        <taxon>Bacillaceae</taxon>
        <taxon>Cytobacillus</taxon>
    </lineage>
</organism>
<name>A0A4R1B5P5_9BACI</name>
<sequence>MKDYKELLQLTKKLLSYVDTLSLKYMKVRETGESGDFFGEVKPFADAVKEVNDEWKREAYEWIKDRGPKNLYNQQIDSAYDHIETISVQAFFPNTSRSRFNDVVASAKFILTSVINEIEGESLK</sequence>
<proteinExistence type="predicted"/>
<dbReference type="InterPro" id="IPR023351">
    <property type="entry name" value="YppE-like_sf"/>
</dbReference>
<dbReference type="EMBL" id="SJTH01000004">
    <property type="protein sequence ID" value="TCJ05464.1"/>
    <property type="molecule type" value="Genomic_DNA"/>
</dbReference>
<dbReference type="Proteomes" id="UP000293846">
    <property type="component" value="Unassembled WGS sequence"/>
</dbReference>
<dbReference type="OrthoDB" id="2361079at2"/>
<dbReference type="RefSeq" id="WP_057764465.1">
    <property type="nucleotide sequence ID" value="NZ_CP183326.1"/>
</dbReference>
<gene>
    <name evidence="1" type="ORF">E0Y62_04765</name>
</gene>
<keyword evidence="2" id="KW-1185">Reference proteome</keyword>
<evidence type="ECO:0000313" key="1">
    <source>
        <dbReference type="EMBL" id="TCJ05464.1"/>
    </source>
</evidence>
<dbReference type="AlphaFoldDB" id="A0A4R1B5P5"/>
<dbReference type="Pfam" id="PF08807">
    <property type="entry name" value="DUF1798"/>
    <property type="match status" value="1"/>
</dbReference>
<protein>
    <submittedName>
        <fullName evidence="1">DUF1798 family protein</fullName>
    </submittedName>
</protein>
<evidence type="ECO:0000313" key="2">
    <source>
        <dbReference type="Proteomes" id="UP000293846"/>
    </source>
</evidence>
<dbReference type="InterPro" id="IPR014913">
    <property type="entry name" value="YppE-like"/>
</dbReference>
<accession>A0A4R1B5P5</accession>
<dbReference type="STRING" id="1742358.GCA_001439605_05091"/>